<gene>
    <name evidence="8" type="ordered locus">Hoch_4339</name>
</gene>
<accession>D0LMC8</accession>
<dbReference type="PANTHER" id="PTHR11999">
    <property type="entry name" value="GROUP II PYRIDOXAL-5-PHOSPHATE DECARBOXYLASE"/>
    <property type="match status" value="1"/>
</dbReference>
<dbReference type="KEGG" id="hoh:Hoch_4339"/>
<evidence type="ECO:0000256" key="3">
    <source>
        <dbReference type="ARBA" id="ARBA00022793"/>
    </source>
</evidence>
<dbReference type="Gene3D" id="3.40.640.10">
    <property type="entry name" value="Type I PLP-dependent aspartate aminotransferase-like (Major domain)"/>
    <property type="match status" value="1"/>
</dbReference>
<dbReference type="InterPro" id="IPR015424">
    <property type="entry name" value="PyrdxlP-dep_Trfase"/>
</dbReference>
<dbReference type="Gene3D" id="3.90.1150.10">
    <property type="entry name" value="Aspartate Aminotransferase, domain 1"/>
    <property type="match status" value="1"/>
</dbReference>
<dbReference type="GO" id="GO:0016831">
    <property type="term" value="F:carboxy-lyase activity"/>
    <property type="evidence" value="ECO:0007669"/>
    <property type="project" value="UniProtKB-KW"/>
</dbReference>
<sequence length="517" mass="56535">MSQIKTSGSAHQGPAKVDDLNWSPKRAQALGEKAVALWAEFLERLPSAPVNPGLGMPQVREAVTMEVPEAPLGDDELIQYIRTVLFDYSLYPGHPSFLAYISGAGTVPGAVADFLAAGLNPNLGAWRLSPAATEIELHLTRWLAKQFGLPDTGGGIFVSGGSMANFTGLKLARDAGGQKVRDEGLFGAKQMVIYASQEVHTVMYRSADMLGLGQKAIRTIPVDEHEQIRIDLLEQQIEQDVAAGEVVPIAIVGSAGTVETGTIDPLAELAAVAKKHSLWFHVDGAYGGSAVLSDELRPRFAGIELADSIAFDPHKWMYTPHSGGCLLVKDLDSLTSSFSYHAGYLYQDLERTGRGIDYAMFGPQFSRSFQAFKVWISLLAHGREAYSRRIGHDAKLAEYMGQRVEELPEFELVMPVSLSICCFRYVPPQLPDGEGREAYINQLNERLLTELQQDGRTFYSNAIRHGKFVLRICIVNFRTEASHLDDLLDVTAELGARLDAELRPEALSSSTPSATQE</sequence>
<dbReference type="Proteomes" id="UP000001880">
    <property type="component" value="Chromosome"/>
</dbReference>
<dbReference type="PANTHER" id="PTHR11999:SF70">
    <property type="entry name" value="MIP05841P"/>
    <property type="match status" value="1"/>
</dbReference>
<dbReference type="STRING" id="502025.Hoch_4339"/>
<keyword evidence="5 7" id="KW-0456">Lyase</keyword>
<dbReference type="SUPFAM" id="SSF53383">
    <property type="entry name" value="PLP-dependent transferases"/>
    <property type="match status" value="1"/>
</dbReference>
<dbReference type="InterPro" id="IPR010977">
    <property type="entry name" value="Aromatic_deC"/>
</dbReference>
<reference evidence="8 9" key="1">
    <citation type="journal article" date="2010" name="Stand. Genomic Sci.">
        <title>Complete genome sequence of Haliangium ochraceum type strain (SMP-2).</title>
        <authorList>
            <consortium name="US DOE Joint Genome Institute (JGI-PGF)"/>
            <person name="Ivanova N."/>
            <person name="Daum C."/>
            <person name="Lang E."/>
            <person name="Abt B."/>
            <person name="Kopitz M."/>
            <person name="Saunders E."/>
            <person name="Lapidus A."/>
            <person name="Lucas S."/>
            <person name="Glavina Del Rio T."/>
            <person name="Nolan M."/>
            <person name="Tice H."/>
            <person name="Copeland A."/>
            <person name="Cheng J.F."/>
            <person name="Chen F."/>
            <person name="Bruce D."/>
            <person name="Goodwin L."/>
            <person name="Pitluck S."/>
            <person name="Mavromatis K."/>
            <person name="Pati A."/>
            <person name="Mikhailova N."/>
            <person name="Chen A."/>
            <person name="Palaniappan K."/>
            <person name="Land M."/>
            <person name="Hauser L."/>
            <person name="Chang Y.J."/>
            <person name="Jeffries C.D."/>
            <person name="Detter J.C."/>
            <person name="Brettin T."/>
            <person name="Rohde M."/>
            <person name="Goker M."/>
            <person name="Bristow J."/>
            <person name="Markowitz V."/>
            <person name="Eisen J.A."/>
            <person name="Hugenholtz P."/>
            <person name="Kyrpides N.C."/>
            <person name="Klenk H.P."/>
        </authorList>
    </citation>
    <scope>NUCLEOTIDE SEQUENCE [LARGE SCALE GENOMIC DNA]</scope>
    <source>
        <strain evidence="9">DSM 14365 / CIP 107738 / JCM 11303 / AJ 13395 / SMP-2</strain>
    </source>
</reference>
<dbReference type="HOGENOM" id="CLU_011856_0_4_7"/>
<dbReference type="CDD" id="cd06450">
    <property type="entry name" value="DOPA_deC_like"/>
    <property type="match status" value="1"/>
</dbReference>
<dbReference type="PRINTS" id="PR00800">
    <property type="entry name" value="YHDCRBOXLASE"/>
</dbReference>
<evidence type="ECO:0000313" key="9">
    <source>
        <dbReference type="Proteomes" id="UP000001880"/>
    </source>
</evidence>
<dbReference type="GO" id="GO:0030170">
    <property type="term" value="F:pyridoxal phosphate binding"/>
    <property type="evidence" value="ECO:0007669"/>
    <property type="project" value="InterPro"/>
</dbReference>
<dbReference type="GO" id="GO:0019752">
    <property type="term" value="P:carboxylic acid metabolic process"/>
    <property type="evidence" value="ECO:0007669"/>
    <property type="project" value="InterPro"/>
</dbReference>
<organism evidence="8 9">
    <name type="scientific">Haliangium ochraceum (strain DSM 14365 / JCM 11303 / SMP-2)</name>
    <dbReference type="NCBI Taxonomy" id="502025"/>
    <lineage>
        <taxon>Bacteria</taxon>
        <taxon>Pseudomonadati</taxon>
        <taxon>Myxococcota</taxon>
        <taxon>Polyangia</taxon>
        <taxon>Haliangiales</taxon>
        <taxon>Kofleriaceae</taxon>
        <taxon>Haliangium</taxon>
    </lineage>
</organism>
<keyword evidence="3" id="KW-0210">Decarboxylase</keyword>
<proteinExistence type="inferred from homology"/>
<name>D0LMC8_HALO1</name>
<protein>
    <submittedName>
        <fullName evidence="8">Pyridoxal-dependent decarboxylase</fullName>
    </submittedName>
</protein>
<dbReference type="Pfam" id="PF00282">
    <property type="entry name" value="Pyridoxal_deC"/>
    <property type="match status" value="1"/>
</dbReference>
<dbReference type="eggNOG" id="COG0076">
    <property type="taxonomic scope" value="Bacteria"/>
</dbReference>
<dbReference type="EMBL" id="CP001804">
    <property type="protein sequence ID" value="ACY16834.1"/>
    <property type="molecule type" value="Genomic_DNA"/>
</dbReference>
<comment type="similarity">
    <text evidence="2 7">Belongs to the group II decarboxylase family.</text>
</comment>
<evidence type="ECO:0000256" key="4">
    <source>
        <dbReference type="ARBA" id="ARBA00022898"/>
    </source>
</evidence>
<evidence type="ECO:0000256" key="5">
    <source>
        <dbReference type="ARBA" id="ARBA00023239"/>
    </source>
</evidence>
<feature type="modified residue" description="N6-(pyridoxal phosphate)lysine" evidence="6">
    <location>
        <position position="315"/>
    </location>
</feature>
<evidence type="ECO:0000313" key="8">
    <source>
        <dbReference type="EMBL" id="ACY16834.1"/>
    </source>
</evidence>
<dbReference type="InterPro" id="IPR015422">
    <property type="entry name" value="PyrdxlP-dep_Trfase_small"/>
</dbReference>
<evidence type="ECO:0000256" key="7">
    <source>
        <dbReference type="RuleBase" id="RU000382"/>
    </source>
</evidence>
<dbReference type="AlphaFoldDB" id="D0LMC8"/>
<comment type="cofactor">
    <cofactor evidence="1 6 7">
        <name>pyridoxal 5'-phosphate</name>
        <dbReference type="ChEBI" id="CHEBI:597326"/>
    </cofactor>
</comment>
<dbReference type="InterPro" id="IPR015421">
    <property type="entry name" value="PyrdxlP-dep_Trfase_major"/>
</dbReference>
<keyword evidence="4 6" id="KW-0663">Pyridoxal phosphate</keyword>
<dbReference type="InterPro" id="IPR002129">
    <property type="entry name" value="PyrdxlP-dep_de-COase"/>
</dbReference>
<evidence type="ECO:0000256" key="2">
    <source>
        <dbReference type="ARBA" id="ARBA00009533"/>
    </source>
</evidence>
<evidence type="ECO:0000256" key="6">
    <source>
        <dbReference type="PIRSR" id="PIRSR602129-50"/>
    </source>
</evidence>
<dbReference type="Gene3D" id="3.90.1150.170">
    <property type="match status" value="1"/>
</dbReference>
<keyword evidence="9" id="KW-1185">Reference proteome</keyword>
<evidence type="ECO:0000256" key="1">
    <source>
        <dbReference type="ARBA" id="ARBA00001933"/>
    </source>
</evidence>
<dbReference type="GO" id="GO:0006520">
    <property type="term" value="P:amino acid metabolic process"/>
    <property type="evidence" value="ECO:0007669"/>
    <property type="project" value="InterPro"/>
</dbReference>